<name>A0A7C8M2N6_9PLEO</name>
<accession>A0A7C8M2N6</accession>
<dbReference type="AlphaFoldDB" id="A0A7C8M2N6"/>
<comment type="caution">
    <text evidence="1">The sequence shown here is derived from an EMBL/GenBank/DDBJ whole genome shotgun (WGS) entry which is preliminary data.</text>
</comment>
<evidence type="ECO:0000313" key="1">
    <source>
        <dbReference type="EMBL" id="KAF2865755.1"/>
    </source>
</evidence>
<protein>
    <submittedName>
        <fullName evidence="1">Uncharacterized protein</fullName>
    </submittedName>
</protein>
<organism evidence="1 2">
    <name type="scientific">Massariosphaeria phaeospora</name>
    <dbReference type="NCBI Taxonomy" id="100035"/>
    <lineage>
        <taxon>Eukaryota</taxon>
        <taxon>Fungi</taxon>
        <taxon>Dikarya</taxon>
        <taxon>Ascomycota</taxon>
        <taxon>Pezizomycotina</taxon>
        <taxon>Dothideomycetes</taxon>
        <taxon>Pleosporomycetidae</taxon>
        <taxon>Pleosporales</taxon>
        <taxon>Pleosporales incertae sedis</taxon>
        <taxon>Massariosphaeria</taxon>
    </lineage>
</organism>
<reference evidence="1 2" key="1">
    <citation type="submission" date="2020-01" db="EMBL/GenBank/DDBJ databases">
        <authorList>
            <consortium name="DOE Joint Genome Institute"/>
            <person name="Haridas S."/>
            <person name="Albert R."/>
            <person name="Binder M."/>
            <person name="Bloem J."/>
            <person name="Labutti K."/>
            <person name="Salamov A."/>
            <person name="Andreopoulos B."/>
            <person name="Baker S.E."/>
            <person name="Barry K."/>
            <person name="Bills G."/>
            <person name="Bluhm B.H."/>
            <person name="Cannon C."/>
            <person name="Castanera R."/>
            <person name="Culley D.E."/>
            <person name="Daum C."/>
            <person name="Ezra D."/>
            <person name="Gonzalez J.B."/>
            <person name="Henrissat B."/>
            <person name="Kuo A."/>
            <person name="Liang C."/>
            <person name="Lipzen A."/>
            <person name="Lutzoni F."/>
            <person name="Magnuson J."/>
            <person name="Mondo S."/>
            <person name="Nolan M."/>
            <person name="Ohm R."/>
            <person name="Pangilinan J."/>
            <person name="Park H.-J.H."/>
            <person name="Ramirez L."/>
            <person name="Alfaro M."/>
            <person name="Sun H."/>
            <person name="Tritt A."/>
            <person name="Yoshinaga Y."/>
            <person name="Zwiers L.-H.L."/>
            <person name="Turgeon B.G."/>
            <person name="Goodwin S.B."/>
            <person name="Spatafora J.W."/>
            <person name="Crous P.W."/>
            <person name="Grigoriev I.V."/>
        </authorList>
    </citation>
    <scope>NUCLEOTIDE SEQUENCE [LARGE SCALE GENOMIC DNA]</scope>
    <source>
        <strain evidence="1 2">CBS 611.86</strain>
    </source>
</reference>
<proteinExistence type="predicted"/>
<sequence>MMYMCFSAPLSRPFPPTTAKTRTPFTYRAATFTAMHARPVTSRVKPRSPAVSTLRGRYPAPSGGDPLCALHRNLQGAPKQLSSTRRRHHTKHHPRFQSGPLLRRATVRSPTLFDKPFYTERRGWWGSEYDCPLLSVYGAWVTKVRRLGASTPYVPCSVSSCESQHEIVVLHGSNASCRPAGRLNSKNLRIHDMHRTATPFTAPSPNHPNLAADLGQHQQVVINAQPRKRRARVLTTGPPIDSQTRRPVQLPLQPTTAFHCAHPI</sequence>
<dbReference type="Proteomes" id="UP000481861">
    <property type="component" value="Unassembled WGS sequence"/>
</dbReference>
<evidence type="ECO:0000313" key="2">
    <source>
        <dbReference type="Proteomes" id="UP000481861"/>
    </source>
</evidence>
<gene>
    <name evidence="1" type="ORF">BDV95DRAFT_247436</name>
</gene>
<keyword evidence="2" id="KW-1185">Reference proteome</keyword>
<dbReference type="EMBL" id="JAADJZ010000031">
    <property type="protein sequence ID" value="KAF2865755.1"/>
    <property type="molecule type" value="Genomic_DNA"/>
</dbReference>